<comment type="caution">
    <text evidence="1">The sequence shown here is derived from an EMBL/GenBank/DDBJ whole genome shotgun (WGS) entry which is preliminary data.</text>
</comment>
<accession>A0ACB8G030</accession>
<gene>
    <name evidence="1" type="ORF">K3G42_004877</name>
</gene>
<protein>
    <submittedName>
        <fullName evidence="1">Uncharacterized protein</fullName>
    </submittedName>
</protein>
<evidence type="ECO:0000313" key="1">
    <source>
        <dbReference type="EMBL" id="KAH8012875.1"/>
    </source>
</evidence>
<evidence type="ECO:0000313" key="2">
    <source>
        <dbReference type="Proteomes" id="UP000827872"/>
    </source>
</evidence>
<sequence>MILLRWPFTPHAGTVPGPLFSDEGDSQVDEAMMLGPPIQPNTQESLQRRAEVRRRRARRVGLLADIGQKLVEHCEREEQLRIQEAQVSQEARVALLEELRIQKQQIADGVKAVASAITIVAEIMAKRVTSQQSHPQENTPSLHQGAPV</sequence>
<reference evidence="1" key="1">
    <citation type="submission" date="2021-08" db="EMBL/GenBank/DDBJ databases">
        <title>The first chromosome-level gecko genome reveals the dynamic sex chromosomes of Neotropical dwarf geckos (Sphaerodactylidae: Sphaerodactylus).</title>
        <authorList>
            <person name="Pinto B.J."/>
            <person name="Keating S.E."/>
            <person name="Gamble T."/>
        </authorList>
    </citation>
    <scope>NUCLEOTIDE SEQUENCE</scope>
    <source>
        <strain evidence="1">TG3544</strain>
    </source>
</reference>
<organism evidence="1 2">
    <name type="scientific">Sphaerodactylus townsendi</name>
    <dbReference type="NCBI Taxonomy" id="933632"/>
    <lineage>
        <taxon>Eukaryota</taxon>
        <taxon>Metazoa</taxon>
        <taxon>Chordata</taxon>
        <taxon>Craniata</taxon>
        <taxon>Vertebrata</taxon>
        <taxon>Euteleostomi</taxon>
        <taxon>Lepidosauria</taxon>
        <taxon>Squamata</taxon>
        <taxon>Bifurcata</taxon>
        <taxon>Gekkota</taxon>
        <taxon>Sphaerodactylidae</taxon>
        <taxon>Sphaerodactylus</taxon>
    </lineage>
</organism>
<name>A0ACB8G030_9SAUR</name>
<dbReference type="Proteomes" id="UP000827872">
    <property type="component" value="Linkage Group LG02"/>
</dbReference>
<keyword evidence="2" id="KW-1185">Reference proteome</keyword>
<proteinExistence type="predicted"/>
<dbReference type="EMBL" id="CM037615">
    <property type="protein sequence ID" value="KAH8012875.1"/>
    <property type="molecule type" value="Genomic_DNA"/>
</dbReference>